<dbReference type="RefSeq" id="WP_042487380.1">
    <property type="nucleotide sequence ID" value="NZ_QETA01000003.1"/>
</dbReference>
<protein>
    <submittedName>
        <fullName evidence="1">Uncharacterized protein</fullName>
    </submittedName>
</protein>
<comment type="caution">
    <text evidence="1">The sequence shown here is derived from an EMBL/GenBank/DDBJ whole genome shotgun (WGS) entry which is preliminary data.</text>
</comment>
<sequence length="103" mass="11295">MKFNTRITIAGVKGSKGKLESGQEYDSTKIYVQTDLDDSKGMGKGFATVEYNYGTSEEFHKLKHLPFPLVAEAELEIVTNGKTQKTVITSLQPVELAKPTKAA</sequence>
<organism evidence="1 2">
    <name type="scientific">Corticimicrobacter populi</name>
    <dbReference type="NCBI Taxonomy" id="2175229"/>
    <lineage>
        <taxon>Bacteria</taxon>
        <taxon>Pseudomonadati</taxon>
        <taxon>Pseudomonadota</taxon>
        <taxon>Betaproteobacteria</taxon>
        <taxon>Burkholderiales</taxon>
        <taxon>Alcaligenaceae</taxon>
        <taxon>Corticimicrobacter</taxon>
    </lineage>
</organism>
<reference evidence="2" key="1">
    <citation type="submission" date="2018-05" db="EMBL/GenBank/DDBJ databases">
        <authorList>
            <person name="Li Y."/>
        </authorList>
    </citation>
    <scope>NUCLEOTIDE SEQUENCE [LARGE SCALE GENOMIC DNA]</scope>
    <source>
        <strain evidence="2">3d-2-2</strain>
    </source>
</reference>
<dbReference type="Proteomes" id="UP000245212">
    <property type="component" value="Unassembled WGS sequence"/>
</dbReference>
<gene>
    <name evidence="1" type="ORF">DD235_07925</name>
</gene>
<evidence type="ECO:0000313" key="1">
    <source>
        <dbReference type="EMBL" id="PWF22933.1"/>
    </source>
</evidence>
<accession>A0A2V1K186</accession>
<proteinExistence type="predicted"/>
<name>A0A2V1K186_9BURK</name>
<keyword evidence="2" id="KW-1185">Reference proteome</keyword>
<evidence type="ECO:0000313" key="2">
    <source>
        <dbReference type="Proteomes" id="UP000245212"/>
    </source>
</evidence>
<dbReference type="AlphaFoldDB" id="A0A2V1K186"/>
<dbReference type="EMBL" id="QETA01000003">
    <property type="protein sequence ID" value="PWF22933.1"/>
    <property type="molecule type" value="Genomic_DNA"/>
</dbReference>